<evidence type="ECO:0000256" key="2">
    <source>
        <dbReference type="SAM" id="Coils"/>
    </source>
</evidence>
<evidence type="ECO:0000259" key="5">
    <source>
        <dbReference type="Pfam" id="PF25967"/>
    </source>
</evidence>
<name>A0A841HJD5_9GAMM</name>
<accession>A0A841HJD5</accession>
<dbReference type="SUPFAM" id="SSF111369">
    <property type="entry name" value="HlyD-like secretion proteins"/>
    <property type="match status" value="1"/>
</dbReference>
<feature type="chain" id="PRO_5032810560" evidence="3">
    <location>
        <begin position="23"/>
        <end position="361"/>
    </location>
</feature>
<sequence length="361" mass="37812">MRTTTLGWMALAALTLSGCGSGQTETATPAATPVRVATAVDGPAAPAIRTNGLLVNKDEIRLSFKVGGVIRRVDAREGERVHKGQRLAEIELAEVNAQVEQAQQAQEKARRDVERGERLYADKVISLEQLQDLRTQMAVADAGLKSAQFNSNYASIIAPNDGTVLRRLAEERELVAAGAPVIVLGALDQGFVVRAGLADREIVQVKLGDKVQVTLDALPDAKLAGTVTEVASAADPGSGMFNVEIALDAGKQPLKSGLVAKVAITPASASAGSRVYVPIASIVEGDGNRASVFVLESNQVKRRDVQVAFIENDTVALGSGVAAGEQVITDGALYLEDGEQVQVQPSTETRVAADDSAKVSP</sequence>
<dbReference type="PANTHER" id="PTHR30469:SF15">
    <property type="entry name" value="HLYD FAMILY OF SECRETION PROTEINS"/>
    <property type="match status" value="1"/>
</dbReference>
<comment type="caution">
    <text evidence="6">The sequence shown here is derived from an EMBL/GenBank/DDBJ whole genome shotgun (WGS) entry which is preliminary data.</text>
</comment>
<evidence type="ECO:0000259" key="4">
    <source>
        <dbReference type="Pfam" id="PF25954"/>
    </source>
</evidence>
<evidence type="ECO:0000313" key="6">
    <source>
        <dbReference type="EMBL" id="MBB6093331.1"/>
    </source>
</evidence>
<dbReference type="RefSeq" id="WP_184331561.1">
    <property type="nucleotide sequence ID" value="NZ_JACHHZ010000002.1"/>
</dbReference>
<dbReference type="GO" id="GO:0015562">
    <property type="term" value="F:efflux transmembrane transporter activity"/>
    <property type="evidence" value="ECO:0007669"/>
    <property type="project" value="TreeGrafter"/>
</dbReference>
<dbReference type="AlphaFoldDB" id="A0A841HJD5"/>
<dbReference type="EMBL" id="JACHHZ010000002">
    <property type="protein sequence ID" value="MBB6093331.1"/>
    <property type="molecule type" value="Genomic_DNA"/>
</dbReference>
<dbReference type="PANTHER" id="PTHR30469">
    <property type="entry name" value="MULTIDRUG RESISTANCE PROTEIN MDTA"/>
    <property type="match status" value="1"/>
</dbReference>
<dbReference type="Gene3D" id="2.40.30.170">
    <property type="match status" value="1"/>
</dbReference>
<comment type="similarity">
    <text evidence="1">Belongs to the membrane fusion protein (MFP) (TC 8.A.1) family.</text>
</comment>
<feature type="domain" description="Multidrug resistance protein MdtA-like C-terminal permuted SH3" evidence="5">
    <location>
        <begin position="284"/>
        <end position="332"/>
    </location>
</feature>
<dbReference type="InterPro" id="IPR006143">
    <property type="entry name" value="RND_pump_MFP"/>
</dbReference>
<dbReference type="NCBIfam" id="TIGR01730">
    <property type="entry name" value="RND_mfp"/>
    <property type="match status" value="1"/>
</dbReference>
<evidence type="ECO:0000256" key="1">
    <source>
        <dbReference type="ARBA" id="ARBA00009477"/>
    </source>
</evidence>
<dbReference type="Proteomes" id="UP000588068">
    <property type="component" value="Unassembled WGS sequence"/>
</dbReference>
<dbReference type="Gene3D" id="2.40.420.20">
    <property type="match status" value="1"/>
</dbReference>
<dbReference type="GO" id="GO:1990281">
    <property type="term" value="C:efflux pump complex"/>
    <property type="evidence" value="ECO:0007669"/>
    <property type="project" value="TreeGrafter"/>
</dbReference>
<keyword evidence="7" id="KW-1185">Reference proteome</keyword>
<keyword evidence="2" id="KW-0175">Coiled coil</keyword>
<reference evidence="6 7" key="1">
    <citation type="submission" date="2020-08" db="EMBL/GenBank/DDBJ databases">
        <title>Genomic Encyclopedia of Type Strains, Phase IV (KMG-IV): sequencing the most valuable type-strain genomes for metagenomic binning, comparative biology and taxonomic classification.</title>
        <authorList>
            <person name="Goeker M."/>
        </authorList>
    </citation>
    <scope>NUCLEOTIDE SEQUENCE [LARGE SCALE GENOMIC DNA]</scope>
    <source>
        <strain evidence="6 7">DSM 26723</strain>
    </source>
</reference>
<proteinExistence type="inferred from homology"/>
<dbReference type="PROSITE" id="PS51257">
    <property type="entry name" value="PROKAR_LIPOPROTEIN"/>
    <property type="match status" value="1"/>
</dbReference>
<feature type="domain" description="CusB-like beta-barrel" evidence="4">
    <location>
        <begin position="196"/>
        <end position="267"/>
    </location>
</feature>
<evidence type="ECO:0000313" key="7">
    <source>
        <dbReference type="Proteomes" id="UP000588068"/>
    </source>
</evidence>
<dbReference type="InterPro" id="IPR058627">
    <property type="entry name" value="MdtA-like_C"/>
</dbReference>
<gene>
    <name evidence="6" type="ORF">HNQ60_002209</name>
</gene>
<protein>
    <submittedName>
        <fullName evidence="6">RND family efflux transporter MFP subunit</fullName>
    </submittedName>
</protein>
<keyword evidence="3" id="KW-0732">Signal</keyword>
<dbReference type="Pfam" id="PF25954">
    <property type="entry name" value="Beta-barrel_RND_2"/>
    <property type="match status" value="1"/>
</dbReference>
<dbReference type="Pfam" id="PF25967">
    <property type="entry name" value="RND-MFP_C"/>
    <property type="match status" value="1"/>
</dbReference>
<feature type="signal peptide" evidence="3">
    <location>
        <begin position="1"/>
        <end position="22"/>
    </location>
</feature>
<dbReference type="Gene3D" id="1.10.287.470">
    <property type="entry name" value="Helix hairpin bin"/>
    <property type="match status" value="1"/>
</dbReference>
<evidence type="ECO:0000256" key="3">
    <source>
        <dbReference type="SAM" id="SignalP"/>
    </source>
</evidence>
<organism evidence="6 7">
    <name type="scientific">Povalibacter uvarum</name>
    <dbReference type="NCBI Taxonomy" id="732238"/>
    <lineage>
        <taxon>Bacteria</taxon>
        <taxon>Pseudomonadati</taxon>
        <taxon>Pseudomonadota</taxon>
        <taxon>Gammaproteobacteria</taxon>
        <taxon>Steroidobacterales</taxon>
        <taxon>Steroidobacteraceae</taxon>
        <taxon>Povalibacter</taxon>
    </lineage>
</organism>
<feature type="coiled-coil region" evidence="2">
    <location>
        <begin position="85"/>
        <end position="119"/>
    </location>
</feature>
<dbReference type="InterPro" id="IPR058792">
    <property type="entry name" value="Beta-barrel_RND_2"/>
</dbReference>
<dbReference type="Gene3D" id="2.40.50.100">
    <property type="match status" value="1"/>
</dbReference>